<keyword evidence="1" id="KW-1185">Reference proteome</keyword>
<evidence type="ECO:0000313" key="1">
    <source>
        <dbReference type="Proteomes" id="UP000887569"/>
    </source>
</evidence>
<evidence type="ECO:0000313" key="2">
    <source>
        <dbReference type="WBParaSite" id="PgR015_g079_t03"/>
    </source>
</evidence>
<dbReference type="Proteomes" id="UP000887569">
    <property type="component" value="Unplaced"/>
</dbReference>
<protein>
    <submittedName>
        <fullName evidence="2">Association with the SNF1 complex (ASC) domain-containing protein</fullName>
    </submittedName>
</protein>
<dbReference type="WBParaSite" id="PgR015_g079_t03">
    <property type="protein sequence ID" value="PgR015_g079_t03"/>
    <property type="gene ID" value="PgR015_g079"/>
</dbReference>
<reference evidence="2" key="1">
    <citation type="submission" date="2022-11" db="UniProtKB">
        <authorList>
            <consortium name="WormBaseParasite"/>
        </authorList>
    </citation>
    <scope>IDENTIFICATION</scope>
</reference>
<accession>A0A915AUS3</accession>
<organism evidence="1 2">
    <name type="scientific">Parascaris univalens</name>
    <name type="common">Nematode worm</name>
    <dbReference type="NCBI Taxonomy" id="6257"/>
    <lineage>
        <taxon>Eukaryota</taxon>
        <taxon>Metazoa</taxon>
        <taxon>Ecdysozoa</taxon>
        <taxon>Nematoda</taxon>
        <taxon>Chromadorea</taxon>
        <taxon>Rhabditida</taxon>
        <taxon>Spirurina</taxon>
        <taxon>Ascaridomorpha</taxon>
        <taxon>Ascaridoidea</taxon>
        <taxon>Ascarididae</taxon>
        <taxon>Parascaris</taxon>
    </lineage>
</organism>
<name>A0A915AUS3_PARUN</name>
<sequence>MCYRSRTMSCSTIYMRSRSRMALWCFRRLIAIFLRRFSIMDETWDVSRRWEDLQLPNSSEGPVEYSACGGGILCTLKCEVDEENENWAVILTPEEAFALGCALLVDLLFTLDERPPLRVERELCETEREVLRVRRSFNKSATVSLCFRVVDLYTVHDLSMPSAHRSFQLICEGELMYVDTTYLASLGGSLFADWHQMKTRGESRTVVSELSLARLSCLIEATSKFGAIVVTANNYEMLLSIASMYKIGSILRKVESCLIEMKNIDPIRKLEFAAIYQLAQLGDVVSRKLLSSGTAIHVLHQYLRRNNETLRDVHPDVLLSLNIHPGYIIEQ</sequence>
<dbReference type="AlphaFoldDB" id="A0A915AUS3"/>
<proteinExistence type="predicted"/>